<protein>
    <submittedName>
        <fullName evidence="13">PREDICTED: zinc finger</fullName>
    </submittedName>
</protein>
<evidence type="ECO:0000256" key="5">
    <source>
        <dbReference type="ARBA" id="ARBA00022771"/>
    </source>
</evidence>
<evidence type="ECO:0000259" key="12">
    <source>
        <dbReference type="PROSITE" id="PS51017"/>
    </source>
</evidence>
<feature type="compositionally biased region" description="Polar residues" evidence="10">
    <location>
        <begin position="371"/>
        <end position="392"/>
    </location>
</feature>
<evidence type="ECO:0000259" key="11">
    <source>
        <dbReference type="PROSITE" id="PS50119"/>
    </source>
</evidence>
<evidence type="ECO:0000256" key="1">
    <source>
        <dbReference type="ARBA" id="ARBA00004123"/>
    </source>
</evidence>
<organism evidence="13 14">
    <name type="scientific">Prunus dulcis</name>
    <name type="common">Almond</name>
    <name type="synonym">Amygdalus dulcis</name>
    <dbReference type="NCBI Taxonomy" id="3755"/>
    <lineage>
        <taxon>Eukaryota</taxon>
        <taxon>Viridiplantae</taxon>
        <taxon>Streptophyta</taxon>
        <taxon>Embryophyta</taxon>
        <taxon>Tracheophyta</taxon>
        <taxon>Spermatophyta</taxon>
        <taxon>Magnoliopsida</taxon>
        <taxon>eudicotyledons</taxon>
        <taxon>Gunneridae</taxon>
        <taxon>Pentapetalae</taxon>
        <taxon>rosids</taxon>
        <taxon>fabids</taxon>
        <taxon>Rosales</taxon>
        <taxon>Rosaceae</taxon>
        <taxon>Amygdaloideae</taxon>
        <taxon>Amygdaleae</taxon>
        <taxon>Prunus</taxon>
    </lineage>
</organism>
<dbReference type="PANTHER" id="PTHR31717:SF45">
    <property type="entry name" value="ZINC FINGER PROTEIN CONSTANS-LIKE 14-RELATED"/>
    <property type="match status" value="1"/>
</dbReference>
<dbReference type="InterPro" id="IPR010402">
    <property type="entry name" value="CCT_domain"/>
</dbReference>
<dbReference type="InParanoid" id="A0A5E4EW17"/>
<dbReference type="PANTHER" id="PTHR31717">
    <property type="entry name" value="ZINC FINGER PROTEIN CONSTANS-LIKE 10"/>
    <property type="match status" value="1"/>
</dbReference>
<dbReference type="Pfam" id="PF06203">
    <property type="entry name" value="CCT"/>
    <property type="match status" value="1"/>
</dbReference>
<name>A0A5E4EW17_PRUDU</name>
<evidence type="ECO:0000313" key="13">
    <source>
        <dbReference type="EMBL" id="VVA19945.1"/>
    </source>
</evidence>
<feature type="domain" description="B box-type" evidence="11">
    <location>
        <begin position="9"/>
        <end position="56"/>
    </location>
</feature>
<dbReference type="PROSITE" id="PS50119">
    <property type="entry name" value="ZF_BBOX"/>
    <property type="match status" value="2"/>
</dbReference>
<comment type="subcellular location">
    <subcellularLocation>
        <location evidence="1 9">Nucleus</location>
    </subcellularLocation>
</comment>
<evidence type="ECO:0000313" key="14">
    <source>
        <dbReference type="Proteomes" id="UP000327085"/>
    </source>
</evidence>
<evidence type="ECO:0000256" key="7">
    <source>
        <dbReference type="ARBA" id="ARBA00023242"/>
    </source>
</evidence>
<dbReference type="GO" id="GO:0005634">
    <property type="term" value="C:nucleus"/>
    <property type="evidence" value="ECO:0007669"/>
    <property type="project" value="UniProtKB-SubCell"/>
</dbReference>
<keyword evidence="7 9" id="KW-0539">Nucleus</keyword>
<feature type="domain" description="CCT" evidence="12">
    <location>
        <begin position="445"/>
        <end position="487"/>
    </location>
</feature>
<dbReference type="InterPro" id="IPR000315">
    <property type="entry name" value="Znf_B-box"/>
</dbReference>
<dbReference type="PROSITE" id="PS51017">
    <property type="entry name" value="CCT"/>
    <property type="match status" value="1"/>
</dbReference>
<dbReference type="GO" id="GO:0006355">
    <property type="term" value="P:regulation of DNA-templated transcription"/>
    <property type="evidence" value="ECO:0007669"/>
    <property type="project" value="UniProtKB-ARBA"/>
</dbReference>
<keyword evidence="4" id="KW-0677">Repeat</keyword>
<sequence length="493" mass="53539">MASPKSRSGEGVPCDFCTDQPAVLYCKADSAKLCLFCDQHVHSANLLSRKHVRSQICDNCASEPVSVRCSTDNLVLCQECDWDAHGSCSVSAAHDRTPLEGFSGCPSALQLASLLGLDLHDKNVPGQPDPQLQNWDMGMPSLDSSWSGMGLQDLMVPNHNQNRVVYPNDELMVKRQSAGGISGKQKQGIQKQLVELLKRDLDGSGGGGDGGGCGDGGENLVVPRTPPSSGWQEDNGNGNGEGLEPLELGNRNGGVDGVVVSAATSQPLLQQQAPFTSLLMMPEENRGIVDGDMLWNSNPHGQSSQIWDFHLGRSRDHEESGPLEVTYGSNDSGFMIKNFGELMKETSLTDTKMFRDLYQMNCPVGHDDIKFSNNSNNPTPSQGPATSESNNIPVGRPSLGSAFGEDKGSGASTDLNFMEQSFLMRGDSLRTVGTKADMELLAQNRGNAMLRYKEKKKTRRYDKHIRYESRKARADTRKRVKGRFVKATEAPDG</sequence>
<dbReference type="Pfam" id="PF00643">
    <property type="entry name" value="zf-B_box"/>
    <property type="match status" value="2"/>
</dbReference>
<evidence type="ECO:0000256" key="4">
    <source>
        <dbReference type="ARBA" id="ARBA00022737"/>
    </source>
</evidence>
<evidence type="ECO:0000256" key="6">
    <source>
        <dbReference type="ARBA" id="ARBA00022833"/>
    </source>
</evidence>
<proteinExistence type="inferred from homology"/>
<feature type="compositionally biased region" description="Gly residues" evidence="10">
    <location>
        <begin position="203"/>
        <end position="217"/>
    </location>
</feature>
<accession>A0A5E4EW17</accession>
<keyword evidence="3" id="KW-0479">Metal-binding</keyword>
<feature type="region of interest" description="Disordered" evidence="10">
    <location>
        <begin position="369"/>
        <end position="410"/>
    </location>
</feature>
<gene>
    <name evidence="13" type="ORF">ALMOND_2B030550</name>
</gene>
<dbReference type="FunCoup" id="A0A5E4EW17">
    <property type="interactions" value="701"/>
</dbReference>
<feature type="domain" description="B box-type" evidence="11">
    <location>
        <begin position="52"/>
        <end position="99"/>
    </location>
</feature>
<dbReference type="Proteomes" id="UP000327085">
    <property type="component" value="Chromosome 1"/>
</dbReference>
<keyword evidence="6" id="KW-0862">Zinc</keyword>
<dbReference type="AlphaFoldDB" id="A0A5E4EW17"/>
<dbReference type="EMBL" id="CABIKO010000040">
    <property type="protein sequence ID" value="VVA19945.1"/>
    <property type="molecule type" value="Genomic_DNA"/>
</dbReference>
<keyword evidence="5 8" id="KW-0863">Zinc-finger</keyword>
<dbReference type="OMA" id="MIKNFGE"/>
<evidence type="ECO:0000256" key="2">
    <source>
        <dbReference type="ARBA" id="ARBA00010024"/>
    </source>
</evidence>
<evidence type="ECO:0000256" key="9">
    <source>
        <dbReference type="PROSITE-ProRule" id="PRU00357"/>
    </source>
</evidence>
<evidence type="ECO:0000256" key="10">
    <source>
        <dbReference type="SAM" id="MobiDB-lite"/>
    </source>
</evidence>
<dbReference type="Gramene" id="VVA19945">
    <property type="protein sequence ID" value="VVA19945"/>
    <property type="gene ID" value="Prudul26B030550"/>
</dbReference>
<evidence type="ECO:0000256" key="3">
    <source>
        <dbReference type="ARBA" id="ARBA00022723"/>
    </source>
</evidence>
<dbReference type="GO" id="GO:0008270">
    <property type="term" value="F:zinc ion binding"/>
    <property type="evidence" value="ECO:0007669"/>
    <property type="project" value="UniProtKB-KW"/>
</dbReference>
<reference evidence="14" key="1">
    <citation type="journal article" date="2020" name="Plant J.">
        <title>Transposons played a major role in the diversification between the closely related almond and peach genomes: results from the almond genome sequence.</title>
        <authorList>
            <person name="Alioto T."/>
            <person name="Alexiou K.G."/>
            <person name="Bardil A."/>
            <person name="Barteri F."/>
            <person name="Castanera R."/>
            <person name="Cruz F."/>
            <person name="Dhingra A."/>
            <person name="Duval H."/>
            <person name="Fernandez I Marti A."/>
            <person name="Frias L."/>
            <person name="Galan B."/>
            <person name="Garcia J.L."/>
            <person name="Howad W."/>
            <person name="Gomez-Garrido J."/>
            <person name="Gut M."/>
            <person name="Julca I."/>
            <person name="Morata J."/>
            <person name="Puigdomenech P."/>
            <person name="Ribeca P."/>
            <person name="Rubio Cabetas M.J."/>
            <person name="Vlasova A."/>
            <person name="Wirthensohn M."/>
            <person name="Garcia-Mas J."/>
            <person name="Gabaldon T."/>
            <person name="Casacuberta J.M."/>
            <person name="Arus P."/>
        </authorList>
    </citation>
    <scope>NUCLEOTIDE SEQUENCE [LARGE SCALE GENOMIC DNA]</scope>
    <source>
        <strain evidence="14">cv. Texas</strain>
    </source>
</reference>
<comment type="similarity">
    <text evidence="2">Belongs to the CONSTANS family.</text>
</comment>
<feature type="region of interest" description="Disordered" evidence="10">
    <location>
        <begin position="200"/>
        <end position="250"/>
    </location>
</feature>
<dbReference type="InterPro" id="IPR049808">
    <property type="entry name" value="CONSTANS-like_Bbox1"/>
</dbReference>
<dbReference type="SMART" id="SM00336">
    <property type="entry name" value="BBOX"/>
    <property type="match status" value="2"/>
</dbReference>
<evidence type="ECO:0000256" key="8">
    <source>
        <dbReference type="PROSITE-ProRule" id="PRU00024"/>
    </source>
</evidence>
<dbReference type="CDD" id="cd19821">
    <property type="entry name" value="Bbox1_BBX-like"/>
    <property type="match status" value="1"/>
</dbReference>